<feature type="domain" description="SSD" evidence="7">
    <location>
        <begin position="268"/>
        <end position="391"/>
    </location>
</feature>
<keyword evidence="4 6" id="KW-1133">Transmembrane helix</keyword>
<feature type="transmembrane region" description="Helical" evidence="6">
    <location>
        <begin position="792"/>
        <end position="812"/>
    </location>
</feature>
<feature type="transmembrane region" description="Helical" evidence="6">
    <location>
        <begin position="337"/>
        <end position="356"/>
    </location>
</feature>
<dbReference type="RefSeq" id="WP_089816646.1">
    <property type="nucleotide sequence ID" value="NZ_FOZK01000002.1"/>
</dbReference>
<reference evidence="8 9" key="1">
    <citation type="submission" date="2016-10" db="EMBL/GenBank/DDBJ databases">
        <authorList>
            <person name="de Groot N.N."/>
        </authorList>
    </citation>
    <scope>NUCLEOTIDE SEQUENCE [LARGE SCALE GENOMIC DNA]</scope>
    <source>
        <strain evidence="8 9">CGMCC 1.10457</strain>
    </source>
</reference>
<evidence type="ECO:0000256" key="3">
    <source>
        <dbReference type="ARBA" id="ARBA00022692"/>
    </source>
</evidence>
<sequence length="842" mass="90780">MDYQRYIDWADDRIVEDSRKVVIVFLLLTGVFAIGLGNISMAAGTSQFTTGLPAEEALTDINREFSSSFSADTGNTQLIQEGTNVLSKESMLRMLRAQERVEDHDELRVTSTSSAATIVATQLDPEATTTSAQIDAVEEATPTEIDQAVRSADERSPQFSGLVSSDFNRKSASASATIGLVVHEIPAGISEGSGQGGSSPLTSIQKQADFTVSSAGQGTITVFGSGMIAEEFSNVIVDSLLIVVPAAVLFIFLFLTIAYRDLADLALGLLALLITIIWTFGFMGLAGIAFSQMLIAVPPLLLAVGIDFGIHAVNRYREEQVQGIPPGPAMRTTTDQLLVAFFIVTGTTVIGFLSNFASDLPPIQDFGLVASIGIVFTFFTFGVFLPAAKVELDRLRVRYPIPTFSRTPLGSEESRLGSVLRSGVVIATNAPAVFLVLVLVSSAGVGVYASEVDTSFTQEDFLPPEETPAYLQQLPEPFKPSDYSVTEQLNFLEDKFESTQSSQSTVYVEGHLQRDDALEEIYRAGEDPPESFVRQNGRAESTSIVTVIQDHAERDPEFRRLVERNDRNDNGVPDDNLREVYDYLFASSAGDQARDYLTEDRRSTRVVYTVKSDAEQDEVTADTRQVADDFRMTATATGQTVVFKAVSDVILESALVSLALALVGATVFLVFIYWLVEGSPLLGVANMVPVLVTVALVAGSMRYFGIALNAITATILAITIGLGVDYSVHVTHRFADERERHDLITALDLTVRGTGGALLGSMLTTVFGIGVLALAVFPAIGQFGVITGMSIAYAFLASMLVLPATLVVWDALVNDDVSVRSLFLPGIASGLDRDEPAERTRS</sequence>
<dbReference type="Proteomes" id="UP000199062">
    <property type="component" value="Unassembled WGS sequence"/>
</dbReference>
<evidence type="ECO:0000313" key="9">
    <source>
        <dbReference type="Proteomes" id="UP000199062"/>
    </source>
</evidence>
<dbReference type="InterPro" id="IPR050545">
    <property type="entry name" value="Mycobact_MmpL"/>
</dbReference>
<dbReference type="PROSITE" id="PS50156">
    <property type="entry name" value="SSD"/>
    <property type="match status" value="2"/>
</dbReference>
<dbReference type="PANTHER" id="PTHR33406">
    <property type="entry name" value="MEMBRANE PROTEIN MJ1562-RELATED"/>
    <property type="match status" value="1"/>
</dbReference>
<protein>
    <submittedName>
        <fullName evidence="8">Predicted exporter protein, RND superfamily</fullName>
    </submittedName>
</protein>
<dbReference type="OrthoDB" id="42357at2157"/>
<dbReference type="SUPFAM" id="SSF82866">
    <property type="entry name" value="Multidrug efflux transporter AcrB transmembrane domain"/>
    <property type="match status" value="2"/>
</dbReference>
<dbReference type="EMBL" id="FOZK01000002">
    <property type="protein sequence ID" value="SFR99862.1"/>
    <property type="molecule type" value="Genomic_DNA"/>
</dbReference>
<dbReference type="GO" id="GO:0005886">
    <property type="term" value="C:plasma membrane"/>
    <property type="evidence" value="ECO:0007669"/>
    <property type="project" value="UniProtKB-SubCell"/>
</dbReference>
<evidence type="ECO:0000256" key="2">
    <source>
        <dbReference type="ARBA" id="ARBA00022475"/>
    </source>
</evidence>
<dbReference type="AlphaFoldDB" id="A0A1I6L8V7"/>
<feature type="transmembrane region" description="Helical" evidence="6">
    <location>
        <begin position="368"/>
        <end position="388"/>
    </location>
</feature>
<feature type="transmembrane region" description="Helical" evidence="6">
    <location>
        <begin position="240"/>
        <end position="259"/>
    </location>
</feature>
<feature type="transmembrane region" description="Helical" evidence="6">
    <location>
        <begin position="706"/>
        <end position="724"/>
    </location>
</feature>
<name>A0A1I6L8V7_9EURY</name>
<evidence type="ECO:0000259" key="7">
    <source>
        <dbReference type="PROSITE" id="PS50156"/>
    </source>
</evidence>
<dbReference type="Pfam" id="PF03176">
    <property type="entry name" value="MMPL"/>
    <property type="match status" value="2"/>
</dbReference>
<evidence type="ECO:0000256" key="6">
    <source>
        <dbReference type="SAM" id="Phobius"/>
    </source>
</evidence>
<dbReference type="InterPro" id="IPR004869">
    <property type="entry name" value="MMPL_dom"/>
</dbReference>
<feature type="transmembrane region" description="Helical" evidence="6">
    <location>
        <begin position="296"/>
        <end position="316"/>
    </location>
</feature>
<dbReference type="InterPro" id="IPR000731">
    <property type="entry name" value="SSD"/>
</dbReference>
<dbReference type="PANTHER" id="PTHR33406:SF13">
    <property type="entry name" value="MEMBRANE PROTEIN YDFJ"/>
    <property type="match status" value="1"/>
</dbReference>
<dbReference type="Gene3D" id="1.20.1640.10">
    <property type="entry name" value="Multidrug efflux transporter AcrB transmembrane domain"/>
    <property type="match status" value="2"/>
</dbReference>
<proteinExistence type="predicted"/>
<evidence type="ECO:0000256" key="4">
    <source>
        <dbReference type="ARBA" id="ARBA00022989"/>
    </source>
</evidence>
<dbReference type="STRING" id="767519.SAMN05216559_2273"/>
<evidence type="ECO:0000256" key="5">
    <source>
        <dbReference type="ARBA" id="ARBA00023136"/>
    </source>
</evidence>
<keyword evidence="3 6" id="KW-0812">Transmembrane</keyword>
<keyword evidence="5 6" id="KW-0472">Membrane</keyword>
<feature type="transmembrane region" description="Helical" evidence="6">
    <location>
        <begin position="21"/>
        <end position="43"/>
    </location>
</feature>
<keyword evidence="2" id="KW-1003">Cell membrane</keyword>
<evidence type="ECO:0000256" key="1">
    <source>
        <dbReference type="ARBA" id="ARBA00004651"/>
    </source>
</evidence>
<feature type="transmembrane region" description="Helical" evidence="6">
    <location>
        <begin position="266"/>
        <end position="290"/>
    </location>
</feature>
<feature type="domain" description="SSD" evidence="7">
    <location>
        <begin position="648"/>
        <end position="808"/>
    </location>
</feature>
<feature type="transmembrane region" description="Helical" evidence="6">
    <location>
        <begin position="654"/>
        <end position="675"/>
    </location>
</feature>
<evidence type="ECO:0000313" key="8">
    <source>
        <dbReference type="EMBL" id="SFR99862.1"/>
    </source>
</evidence>
<accession>A0A1I6L8V7</accession>
<keyword evidence="9" id="KW-1185">Reference proteome</keyword>
<feature type="transmembrane region" description="Helical" evidence="6">
    <location>
        <begin position="757"/>
        <end position="780"/>
    </location>
</feature>
<comment type="subcellular location">
    <subcellularLocation>
        <location evidence="1">Cell membrane</location>
        <topology evidence="1">Multi-pass membrane protein</topology>
    </subcellularLocation>
</comment>
<gene>
    <name evidence="8" type="ORF">SAMN05216559_2273</name>
</gene>
<organism evidence="8 9">
    <name type="scientific">Halomicrobium zhouii</name>
    <dbReference type="NCBI Taxonomy" id="767519"/>
    <lineage>
        <taxon>Archaea</taxon>
        <taxon>Methanobacteriati</taxon>
        <taxon>Methanobacteriota</taxon>
        <taxon>Stenosarchaea group</taxon>
        <taxon>Halobacteria</taxon>
        <taxon>Halobacteriales</taxon>
        <taxon>Haloarculaceae</taxon>
        <taxon>Halomicrobium</taxon>
    </lineage>
</organism>
<feature type="transmembrane region" description="Helical" evidence="6">
    <location>
        <begin position="681"/>
        <end position="699"/>
    </location>
</feature>